<evidence type="ECO:0000259" key="1">
    <source>
        <dbReference type="Pfam" id="PF13304"/>
    </source>
</evidence>
<dbReference type="Proteomes" id="UP000650081">
    <property type="component" value="Unassembled WGS sequence"/>
</dbReference>
<sequence>MLIRVVLENIFSFGKQREFNMLPYKRLGTLPHHQYDLGGISLLKMASVYGANGAGKSNLIKTLELLQSFVREGKYPYGLKDSAFKFNSGPGVPQTIALEFIEQDIAYVYAVQLKGNVVFREELYRSGLSDAEDVLIYERFTKEDKTVINFAEGFNSSDQGKVLKDILVSDFIHPDILILKLLSNRESDYFDDCRKAFQWITKTLVIILPAYKPNALAEILDNNSGFKSYAEDMMRAFNVGISSLQIEKKSVQEFFGEDNERDVFSILEMLEDSPGSLVRSRTQGNDDYVVVKENDKYWVKQLRINHSTLNKEAAFDLAEESDGTNRLLDFVPAFRALSEGRKVFLIDEIERSIHPLLIKKLVEKFSLDTSSQGQLIFTTHESNLLDQSIFRQDEIWFAEKDTLGSTDLYSLSKFKEHKTLDIQKGYLSGRYGAIPFLNDLETLNWHQYDTEEATL</sequence>
<dbReference type="InterPro" id="IPR027417">
    <property type="entry name" value="P-loop_NTPase"/>
</dbReference>
<keyword evidence="2" id="KW-0067">ATP-binding</keyword>
<dbReference type="Gene3D" id="3.40.50.300">
    <property type="entry name" value="P-loop containing nucleotide triphosphate hydrolases"/>
    <property type="match status" value="1"/>
</dbReference>
<reference evidence="2" key="1">
    <citation type="submission" date="2020-08" db="EMBL/GenBank/DDBJ databases">
        <title>Lewinella bacteria from marine environments.</title>
        <authorList>
            <person name="Zhong Y."/>
        </authorList>
    </citation>
    <scope>NUCLEOTIDE SEQUENCE</scope>
    <source>
        <strain evidence="2">KCTC 42187</strain>
    </source>
</reference>
<proteinExistence type="predicted"/>
<dbReference type="Pfam" id="PF13304">
    <property type="entry name" value="AAA_21"/>
    <property type="match status" value="1"/>
</dbReference>
<name>A0A923T9M8_9BACT</name>
<protein>
    <submittedName>
        <fullName evidence="2">ATP-binding protein</fullName>
    </submittedName>
</protein>
<dbReference type="PANTHER" id="PTHR40396">
    <property type="entry name" value="ATPASE-LIKE PROTEIN"/>
    <property type="match status" value="1"/>
</dbReference>
<keyword evidence="3" id="KW-1185">Reference proteome</keyword>
<dbReference type="EMBL" id="JACSIT010000141">
    <property type="protein sequence ID" value="MBC6995694.1"/>
    <property type="molecule type" value="Genomic_DNA"/>
</dbReference>
<dbReference type="InterPro" id="IPR003959">
    <property type="entry name" value="ATPase_AAA_core"/>
</dbReference>
<feature type="domain" description="ATPase AAA-type core" evidence="1">
    <location>
        <begin position="46"/>
        <end position="386"/>
    </location>
</feature>
<dbReference type="RefSeq" id="WP_187467721.1">
    <property type="nucleotide sequence ID" value="NZ_JACSIT010000141.1"/>
</dbReference>
<dbReference type="GO" id="GO:0016887">
    <property type="term" value="F:ATP hydrolysis activity"/>
    <property type="evidence" value="ECO:0007669"/>
    <property type="project" value="InterPro"/>
</dbReference>
<dbReference type="SUPFAM" id="SSF52540">
    <property type="entry name" value="P-loop containing nucleoside triphosphate hydrolases"/>
    <property type="match status" value="1"/>
</dbReference>
<keyword evidence="2" id="KW-0547">Nucleotide-binding</keyword>
<gene>
    <name evidence="2" type="ORF">H9S92_16125</name>
</gene>
<comment type="caution">
    <text evidence="2">The sequence shown here is derived from an EMBL/GenBank/DDBJ whole genome shotgun (WGS) entry which is preliminary data.</text>
</comment>
<dbReference type="GO" id="GO:0005524">
    <property type="term" value="F:ATP binding"/>
    <property type="evidence" value="ECO:0007669"/>
    <property type="project" value="UniProtKB-KW"/>
</dbReference>
<evidence type="ECO:0000313" key="2">
    <source>
        <dbReference type="EMBL" id="MBC6995694.1"/>
    </source>
</evidence>
<evidence type="ECO:0000313" key="3">
    <source>
        <dbReference type="Proteomes" id="UP000650081"/>
    </source>
</evidence>
<dbReference type="AlphaFoldDB" id="A0A923T9M8"/>
<accession>A0A923T9M8</accession>
<dbReference type="PANTHER" id="PTHR40396:SF1">
    <property type="entry name" value="ATPASE AAA-TYPE CORE DOMAIN-CONTAINING PROTEIN"/>
    <property type="match status" value="1"/>
</dbReference>
<organism evidence="2 3">
    <name type="scientific">Neolewinella lacunae</name>
    <dbReference type="NCBI Taxonomy" id="1517758"/>
    <lineage>
        <taxon>Bacteria</taxon>
        <taxon>Pseudomonadati</taxon>
        <taxon>Bacteroidota</taxon>
        <taxon>Saprospiria</taxon>
        <taxon>Saprospirales</taxon>
        <taxon>Lewinellaceae</taxon>
        <taxon>Neolewinella</taxon>
    </lineage>
</organism>